<proteinExistence type="predicted"/>
<accession>A0ABY8EG72</accession>
<gene>
    <name evidence="1" type="ORF">P4S50_07630</name>
</gene>
<dbReference type="Proteomes" id="UP001222800">
    <property type="component" value="Chromosome"/>
</dbReference>
<keyword evidence="2" id="KW-1185">Reference proteome</keyword>
<name>A0ABY8EG72_9FIRM</name>
<organism evidence="1 2">
    <name type="scientific">Tepidibacter hydrothermalis</name>
    <dbReference type="NCBI Taxonomy" id="3036126"/>
    <lineage>
        <taxon>Bacteria</taxon>
        <taxon>Bacillati</taxon>
        <taxon>Bacillota</taxon>
        <taxon>Clostridia</taxon>
        <taxon>Peptostreptococcales</taxon>
        <taxon>Peptostreptococcaceae</taxon>
        <taxon>Tepidibacter</taxon>
    </lineage>
</organism>
<dbReference type="EMBL" id="CP120733">
    <property type="protein sequence ID" value="WFD11936.1"/>
    <property type="molecule type" value="Genomic_DNA"/>
</dbReference>
<evidence type="ECO:0000313" key="1">
    <source>
        <dbReference type="EMBL" id="WFD11936.1"/>
    </source>
</evidence>
<reference evidence="1 2" key="1">
    <citation type="submission" date="2023-03" db="EMBL/GenBank/DDBJ databases">
        <title>Complete genome sequence of Tepidibacter sp. SWIR-1, isolated from a deep-sea hydrothermal vent.</title>
        <authorList>
            <person name="Li X."/>
        </authorList>
    </citation>
    <scope>NUCLEOTIDE SEQUENCE [LARGE SCALE GENOMIC DNA]</scope>
    <source>
        <strain evidence="1 2">SWIR-1</strain>
    </source>
</reference>
<dbReference type="RefSeq" id="WP_277734160.1">
    <property type="nucleotide sequence ID" value="NZ_CP120733.1"/>
</dbReference>
<evidence type="ECO:0000313" key="2">
    <source>
        <dbReference type="Proteomes" id="UP001222800"/>
    </source>
</evidence>
<sequence length="107" mass="12676">MKEILAEFLQDKISDQEFYDAIYDFIVDQNIRSGEYEGNIFIIKKLDRLNFIIFKEYFYRKNNHREISSAISLFRKDILIAINEHAHKSGFVVKGYGSESNEVITSW</sequence>
<protein>
    <submittedName>
        <fullName evidence="1">Uncharacterized protein</fullName>
    </submittedName>
</protein>